<dbReference type="Pfam" id="PF00271">
    <property type="entry name" value="Helicase_C"/>
    <property type="match status" value="1"/>
</dbReference>
<dbReference type="SUPFAM" id="SSF52540">
    <property type="entry name" value="P-loop containing nucleoside triphosphate hydrolases"/>
    <property type="match status" value="1"/>
</dbReference>
<evidence type="ECO:0000256" key="4">
    <source>
        <dbReference type="ARBA" id="ARBA00022840"/>
    </source>
</evidence>
<keyword evidence="8" id="KW-1185">Reference proteome</keyword>
<dbReference type="CDD" id="cd18791">
    <property type="entry name" value="SF2_C_RHA"/>
    <property type="match status" value="1"/>
</dbReference>
<evidence type="ECO:0000256" key="1">
    <source>
        <dbReference type="ARBA" id="ARBA00022741"/>
    </source>
</evidence>
<dbReference type="AlphaFoldDB" id="A0A095Z8K8"/>
<dbReference type="OrthoDB" id="9805617at2"/>
<protein>
    <submittedName>
        <fullName evidence="7">ATP-dependent helicase</fullName>
    </submittedName>
</protein>
<evidence type="ECO:0000259" key="5">
    <source>
        <dbReference type="PROSITE" id="PS51192"/>
    </source>
</evidence>
<proteinExistence type="predicted"/>
<dbReference type="InterPro" id="IPR010222">
    <property type="entry name" value="RNA_helicase_HrpA"/>
</dbReference>
<keyword evidence="3 7" id="KW-0347">Helicase</keyword>
<name>A0A095Z8K8_9BURK</name>
<feature type="domain" description="Helicase C-terminal" evidence="6">
    <location>
        <begin position="243"/>
        <end position="415"/>
    </location>
</feature>
<dbReference type="PANTHER" id="PTHR18934:SF99">
    <property type="entry name" value="ATP-DEPENDENT RNA HELICASE DHX37-RELATED"/>
    <property type="match status" value="1"/>
</dbReference>
<dbReference type="Gene3D" id="1.20.120.1080">
    <property type="match status" value="1"/>
</dbReference>
<dbReference type="Pfam" id="PF04408">
    <property type="entry name" value="WHD_HA2"/>
    <property type="match status" value="1"/>
</dbReference>
<dbReference type="InterPro" id="IPR024590">
    <property type="entry name" value="HrpA_C"/>
</dbReference>
<dbReference type="InterPro" id="IPR014001">
    <property type="entry name" value="Helicase_ATP-bd"/>
</dbReference>
<evidence type="ECO:0000313" key="7">
    <source>
        <dbReference type="EMBL" id="KGF31075.1"/>
    </source>
</evidence>
<dbReference type="InterPro" id="IPR011709">
    <property type="entry name" value="DEAD-box_helicase_OB_fold"/>
</dbReference>
<dbReference type="Pfam" id="PF21010">
    <property type="entry name" value="HA2_C"/>
    <property type="match status" value="1"/>
</dbReference>
<dbReference type="NCBIfam" id="TIGR01967">
    <property type="entry name" value="DEAH_box_HrpA"/>
    <property type="match status" value="1"/>
</dbReference>
<accession>A0A095Z8K8</accession>
<dbReference type="SMART" id="SM00847">
    <property type="entry name" value="HA2"/>
    <property type="match status" value="1"/>
</dbReference>
<dbReference type="GO" id="GO:0016787">
    <property type="term" value="F:hydrolase activity"/>
    <property type="evidence" value="ECO:0007669"/>
    <property type="project" value="UniProtKB-KW"/>
</dbReference>
<organism evidence="7 8">
    <name type="scientific">Oligella urethralis DNF00040</name>
    <dbReference type="NCBI Taxonomy" id="1401065"/>
    <lineage>
        <taxon>Bacteria</taxon>
        <taxon>Pseudomonadati</taxon>
        <taxon>Pseudomonadota</taxon>
        <taxon>Betaproteobacteria</taxon>
        <taxon>Burkholderiales</taxon>
        <taxon>Alcaligenaceae</taxon>
        <taxon>Oligella</taxon>
    </lineage>
</organism>
<dbReference type="GO" id="GO:0003724">
    <property type="term" value="F:RNA helicase activity"/>
    <property type="evidence" value="ECO:0007669"/>
    <property type="project" value="InterPro"/>
</dbReference>
<dbReference type="InterPro" id="IPR003593">
    <property type="entry name" value="AAA+_ATPase"/>
</dbReference>
<dbReference type="Proteomes" id="UP000029629">
    <property type="component" value="Unassembled WGS sequence"/>
</dbReference>
<dbReference type="GO" id="GO:0003723">
    <property type="term" value="F:RNA binding"/>
    <property type="evidence" value="ECO:0007669"/>
    <property type="project" value="TreeGrafter"/>
</dbReference>
<evidence type="ECO:0000256" key="3">
    <source>
        <dbReference type="ARBA" id="ARBA00022806"/>
    </source>
</evidence>
<dbReference type="Pfam" id="PF00270">
    <property type="entry name" value="DEAD"/>
    <property type="match status" value="1"/>
</dbReference>
<reference evidence="7 8" key="1">
    <citation type="submission" date="2014-07" db="EMBL/GenBank/DDBJ databases">
        <authorList>
            <person name="McCorrison J."/>
            <person name="Sanka R."/>
            <person name="Torralba M."/>
            <person name="Gillis M."/>
            <person name="Haft D.H."/>
            <person name="Methe B."/>
            <person name="Sutton G."/>
            <person name="Nelson K.E."/>
        </authorList>
    </citation>
    <scope>NUCLEOTIDE SEQUENCE [LARGE SCALE GENOMIC DNA]</scope>
    <source>
        <strain evidence="7 8">DNF00040</strain>
    </source>
</reference>
<evidence type="ECO:0000259" key="6">
    <source>
        <dbReference type="PROSITE" id="PS51194"/>
    </source>
</evidence>
<dbReference type="PROSITE" id="PS51192">
    <property type="entry name" value="HELICASE_ATP_BIND_1"/>
    <property type="match status" value="1"/>
</dbReference>
<dbReference type="Gene3D" id="3.40.50.300">
    <property type="entry name" value="P-loop containing nucleotide triphosphate hydrolases"/>
    <property type="match status" value="2"/>
</dbReference>
<keyword evidence="2" id="KW-0378">Hydrolase</keyword>
<feature type="domain" description="Helicase ATP-binding" evidence="5">
    <location>
        <begin position="44"/>
        <end position="207"/>
    </location>
</feature>
<dbReference type="Pfam" id="PF07717">
    <property type="entry name" value="OB_NTP_bind"/>
    <property type="match status" value="1"/>
</dbReference>
<dbReference type="InterPro" id="IPR027417">
    <property type="entry name" value="P-loop_NTPase"/>
</dbReference>
<dbReference type="eggNOG" id="COG1643">
    <property type="taxonomic scope" value="Bacteria"/>
</dbReference>
<dbReference type="GO" id="GO:0005524">
    <property type="term" value="F:ATP binding"/>
    <property type="evidence" value="ECO:0007669"/>
    <property type="project" value="UniProtKB-KW"/>
</dbReference>
<gene>
    <name evidence="7" type="ORF">HMPREF2130_04625</name>
</gene>
<keyword evidence="1" id="KW-0547">Nucleotide-binding</keyword>
<keyword evidence="4" id="KW-0067">ATP-binding</keyword>
<dbReference type="EMBL" id="JRNI01000017">
    <property type="protein sequence ID" value="KGF31075.1"/>
    <property type="molecule type" value="Genomic_DNA"/>
</dbReference>
<dbReference type="InterPro" id="IPR011545">
    <property type="entry name" value="DEAD/DEAH_box_helicase_dom"/>
</dbReference>
<dbReference type="SMART" id="SM00490">
    <property type="entry name" value="HELICc"/>
    <property type="match status" value="1"/>
</dbReference>
<dbReference type="InterPro" id="IPR001650">
    <property type="entry name" value="Helicase_C-like"/>
</dbReference>
<evidence type="ECO:0000256" key="2">
    <source>
        <dbReference type="ARBA" id="ARBA00022801"/>
    </source>
</evidence>
<evidence type="ECO:0000313" key="8">
    <source>
        <dbReference type="Proteomes" id="UP000029629"/>
    </source>
</evidence>
<dbReference type="PROSITE" id="PS51194">
    <property type="entry name" value="HELICASE_CTER"/>
    <property type="match status" value="1"/>
</dbReference>
<sequence>MQKSQDRDSSDLSSNVALSQAKQLPPFIDFPEDLPVSECRADIQNALAQHQVIIVAGETGSGKTTQLPKICLAMGRGQHKMIAHTQPRRIAAVSVAKRIAQELKTEVGQLVAYQVRFNERSGPRSQIKLMTDGILLAETQRDPLLKRYDTIIIDEAHERSLNIDFLLGFLKNLLPKRPDLKVIITSATIDAERFAEHFKDAEGRPAQLIEVSGRMYPVEIRYQREDSYGAVSDDGDEDNEQPDLSEMISDAVSECIRSGPGDILVFLPGEREIREAAEVLRQVNQQGLEVLPLFARMSQADQERIFKPSTNLRRVILATNVAETSLTVPGIRFVVDSGLARVKRYSWRNKVEQLQIEPISKAAANQRAGRCGRLGPGICIRLYSEEDFKRRPDYTDPEVLRSSLASVILRMKALRLHDIEAFPFVDKPSGRAIADGYHLLQELGALNEHNRLTSTGRMLSRLPLDPKIARMILAAKEHHCLTEMCIIAAALSIQDPRERPFEAQEASTQAHAKFRDKESEFISYLKLWSWYQEQYESRESNRKLQRQLRKEFLSPLRLREWQDIHQQIRQLVEEQQWRFNQVDATYEELHRALLSGLLGNIGLRSESVREYEGARGIRFVVHPSSYLQRRAAKWIMAAELVETTRLFARTVARVEPQWIEQAGRHLLKKLYSEPHFDPRRGQVMVYERATLYGLQLYQGRKISYARLDPAHARELFIREALVAGAIRQNLPFLTHNLRLIEEIEHLEHKSRRQDILVDDELIYRFYDQYIPQDMHQVATLEHWYKNLSSAEQAQLKLNKDELMRHEAAGISTEQFPKYLELDGLSLKLTYHFEPGSPKDGVTMEVPVYALKQINPIHTQWLVPGMLKEKVALLLRSLPQRLRRHCVPIPDYAEQFVEAVSAAPALKEKPLLSVLIDDIWQQTRVRVQSTDFKEETIPPHLSMIYKVVDEHGRMLSSSRNLALLKAEHAPAAEQSFKELLGEDRGTQATLEDHQHISSWDFGELPELLELKRGRQTVVGYPALVDQGNDCRIDVFDELHEATAAHRKGLIRLFKIALKEQIRYLSKNLKALPQLGMLYLSLGTQEELQEEIIDCALIQSCLATPWPSDEASFNERVRDAKGRFGLLLQEVIRLLQQIMNEWATALKKLNLIKAHKKAYEDISQQLNTLIYKGFVSRVDYNILQHYPRYLRAVQLRIDKLKNDPSRDQHLMHDVQLLQSKYQRRLSQLKGVPDPQMDEFAYLLQELRVALFAQELRTPMPVSVKRLEKAWHSMSH</sequence>
<dbReference type="RefSeq" id="WP_036558599.1">
    <property type="nucleotide sequence ID" value="NZ_JRNI01000017.1"/>
</dbReference>
<dbReference type="FunFam" id="1.20.120.1080:FF:000005">
    <property type="entry name" value="ATP-dependent helicase HrpA"/>
    <property type="match status" value="1"/>
</dbReference>
<dbReference type="InterPro" id="IPR048333">
    <property type="entry name" value="HA2_WH"/>
</dbReference>
<dbReference type="SMART" id="SM00382">
    <property type="entry name" value="AAA"/>
    <property type="match status" value="1"/>
</dbReference>
<dbReference type="InterPro" id="IPR007502">
    <property type="entry name" value="Helicase-assoc_dom"/>
</dbReference>
<dbReference type="Pfam" id="PF11898">
    <property type="entry name" value="DUF3418"/>
    <property type="match status" value="1"/>
</dbReference>
<dbReference type="PANTHER" id="PTHR18934">
    <property type="entry name" value="ATP-DEPENDENT RNA HELICASE"/>
    <property type="match status" value="1"/>
</dbReference>
<dbReference type="SMART" id="SM00487">
    <property type="entry name" value="DEXDc"/>
    <property type="match status" value="1"/>
</dbReference>
<comment type="caution">
    <text evidence="7">The sequence shown here is derived from an EMBL/GenBank/DDBJ whole genome shotgun (WGS) entry which is preliminary data.</text>
</comment>